<dbReference type="GO" id="GO:0005524">
    <property type="term" value="F:ATP binding"/>
    <property type="evidence" value="ECO:0007669"/>
    <property type="project" value="UniProtKB-KW"/>
</dbReference>
<dbReference type="InterPro" id="IPR027417">
    <property type="entry name" value="P-loop_NTPase"/>
</dbReference>
<proteinExistence type="inferred from homology"/>
<evidence type="ECO:0000313" key="7">
    <source>
        <dbReference type="Proteomes" id="UP000788262"/>
    </source>
</evidence>
<feature type="domain" description="ABC transporter" evidence="5">
    <location>
        <begin position="2"/>
        <end position="227"/>
    </location>
</feature>
<organism evidence="6 7">
    <name type="scientific">Streptomyces actuosus</name>
    <dbReference type="NCBI Taxonomy" id="1885"/>
    <lineage>
        <taxon>Bacteria</taxon>
        <taxon>Bacillati</taxon>
        <taxon>Actinomycetota</taxon>
        <taxon>Actinomycetes</taxon>
        <taxon>Kitasatosporales</taxon>
        <taxon>Streptomycetaceae</taxon>
        <taxon>Streptomyces</taxon>
    </lineage>
</organism>
<keyword evidence="7" id="KW-1185">Reference proteome</keyword>
<accession>A0ABS2VZI3</accession>
<reference evidence="6 7" key="1">
    <citation type="submission" date="2021-02" db="EMBL/GenBank/DDBJ databases">
        <title>Whole genome sequencing of Streptomyces actuosus VRA1.</title>
        <authorList>
            <person name="Sen G."/>
            <person name="Sen A."/>
        </authorList>
    </citation>
    <scope>NUCLEOTIDE SEQUENCE [LARGE SCALE GENOMIC DNA]</scope>
    <source>
        <strain evidence="6 7">VRA1</strain>
    </source>
</reference>
<evidence type="ECO:0000256" key="2">
    <source>
        <dbReference type="ARBA" id="ARBA00022448"/>
    </source>
</evidence>
<sequence>MIELAGVTKRYGRKVVVDDLTFSIRAGCVTGFLGPNGAGKSTTMRMMLGLDRTTSGRILIDGQPYARLKEPLRHVGALLDARAMHGGRSAYQNLRCLALSNDIPLSRVDEVLEQVGLASVAQKRPKGFSLGMGQRLGIAAALLGDPEIVMLDEPVNGLDPEGIHWIRTLMKRLAAEGRTVFVSSHLMSEMALTADHLVVIGRGRLLADTGMREFIDLNSRPSVRIRTPEPEKLRDVLAAAGITATENGTGTFEVADVPTERLGELALEHRVLLHELSPRHASLEEAFIALTGEAAEYRTGTLAAGAAPVVPETSRTES</sequence>
<keyword evidence="2" id="KW-0813">Transport</keyword>
<dbReference type="PANTHER" id="PTHR43335">
    <property type="entry name" value="ABC TRANSPORTER, ATP-BINDING PROTEIN"/>
    <property type="match status" value="1"/>
</dbReference>
<dbReference type="PANTHER" id="PTHR43335:SF4">
    <property type="entry name" value="ABC TRANSPORTER, ATP-BINDING PROTEIN"/>
    <property type="match status" value="1"/>
</dbReference>
<evidence type="ECO:0000313" key="6">
    <source>
        <dbReference type="EMBL" id="MBN0048572.1"/>
    </source>
</evidence>
<dbReference type="Proteomes" id="UP000788262">
    <property type="component" value="Unassembled WGS sequence"/>
</dbReference>
<dbReference type="Pfam" id="PF00005">
    <property type="entry name" value="ABC_tran"/>
    <property type="match status" value="1"/>
</dbReference>
<keyword evidence="3" id="KW-0547">Nucleotide-binding</keyword>
<dbReference type="Gene3D" id="3.40.50.300">
    <property type="entry name" value="P-loop containing nucleotide triphosphate hydrolases"/>
    <property type="match status" value="1"/>
</dbReference>
<dbReference type="SUPFAM" id="SSF52540">
    <property type="entry name" value="P-loop containing nucleoside triphosphate hydrolases"/>
    <property type="match status" value="1"/>
</dbReference>
<dbReference type="RefSeq" id="WP_205386705.1">
    <property type="nucleotide sequence ID" value="NZ_JAFFZS010000042.1"/>
</dbReference>
<protein>
    <submittedName>
        <fullName evidence="6">ATP-binding cassette domain-containing protein</fullName>
    </submittedName>
</protein>
<dbReference type="EMBL" id="JAFFZS010000042">
    <property type="protein sequence ID" value="MBN0048572.1"/>
    <property type="molecule type" value="Genomic_DNA"/>
</dbReference>
<comment type="caution">
    <text evidence="6">The sequence shown here is derived from an EMBL/GenBank/DDBJ whole genome shotgun (WGS) entry which is preliminary data.</text>
</comment>
<evidence type="ECO:0000259" key="5">
    <source>
        <dbReference type="PROSITE" id="PS50893"/>
    </source>
</evidence>
<name>A0ABS2VZI3_STRAS</name>
<dbReference type="PROSITE" id="PS50893">
    <property type="entry name" value="ABC_TRANSPORTER_2"/>
    <property type="match status" value="1"/>
</dbReference>
<gene>
    <name evidence="6" type="ORF">JS756_31660</name>
</gene>
<keyword evidence="4 6" id="KW-0067">ATP-binding</keyword>
<comment type="similarity">
    <text evidence="1">Belongs to the ABC transporter superfamily.</text>
</comment>
<dbReference type="InterPro" id="IPR003593">
    <property type="entry name" value="AAA+_ATPase"/>
</dbReference>
<evidence type="ECO:0000256" key="1">
    <source>
        <dbReference type="ARBA" id="ARBA00005417"/>
    </source>
</evidence>
<dbReference type="InterPro" id="IPR003439">
    <property type="entry name" value="ABC_transporter-like_ATP-bd"/>
</dbReference>
<evidence type="ECO:0000256" key="4">
    <source>
        <dbReference type="ARBA" id="ARBA00022840"/>
    </source>
</evidence>
<dbReference type="SMART" id="SM00382">
    <property type="entry name" value="AAA"/>
    <property type="match status" value="1"/>
</dbReference>
<evidence type="ECO:0000256" key="3">
    <source>
        <dbReference type="ARBA" id="ARBA00022741"/>
    </source>
</evidence>